<keyword evidence="1" id="KW-0472">Membrane</keyword>
<organism evidence="2">
    <name type="scientific">Anguilla anguilla</name>
    <name type="common">European freshwater eel</name>
    <name type="synonym">Muraena anguilla</name>
    <dbReference type="NCBI Taxonomy" id="7936"/>
    <lineage>
        <taxon>Eukaryota</taxon>
        <taxon>Metazoa</taxon>
        <taxon>Chordata</taxon>
        <taxon>Craniata</taxon>
        <taxon>Vertebrata</taxon>
        <taxon>Euteleostomi</taxon>
        <taxon>Actinopterygii</taxon>
        <taxon>Neopterygii</taxon>
        <taxon>Teleostei</taxon>
        <taxon>Anguilliformes</taxon>
        <taxon>Anguillidae</taxon>
        <taxon>Anguilla</taxon>
    </lineage>
</organism>
<reference evidence="2" key="2">
    <citation type="journal article" date="2015" name="Fish Shellfish Immunol.">
        <title>Early steps in the European eel (Anguilla anguilla)-Vibrio vulnificus interaction in the gills: Role of the RtxA13 toxin.</title>
        <authorList>
            <person name="Callol A."/>
            <person name="Pajuelo D."/>
            <person name="Ebbesson L."/>
            <person name="Teles M."/>
            <person name="MacKenzie S."/>
            <person name="Amaro C."/>
        </authorList>
    </citation>
    <scope>NUCLEOTIDE SEQUENCE</scope>
</reference>
<reference evidence="2" key="1">
    <citation type="submission" date="2014-11" db="EMBL/GenBank/DDBJ databases">
        <authorList>
            <person name="Amaro Gonzalez C."/>
        </authorList>
    </citation>
    <scope>NUCLEOTIDE SEQUENCE</scope>
</reference>
<sequence>MRILTDNSTLHTTVLHLILFLHRYIGIAVRLYICNTIGGKNEPYTI</sequence>
<accession>A0A0E9Q9N3</accession>
<protein>
    <submittedName>
        <fullName evidence="2">Uncharacterized protein</fullName>
    </submittedName>
</protein>
<dbReference type="EMBL" id="GBXM01095522">
    <property type="protein sequence ID" value="JAH13055.1"/>
    <property type="molecule type" value="Transcribed_RNA"/>
</dbReference>
<dbReference type="AlphaFoldDB" id="A0A0E9Q9N3"/>
<keyword evidence="1" id="KW-1133">Transmembrane helix</keyword>
<proteinExistence type="predicted"/>
<evidence type="ECO:0000256" key="1">
    <source>
        <dbReference type="SAM" id="Phobius"/>
    </source>
</evidence>
<name>A0A0E9Q9N3_ANGAN</name>
<keyword evidence="1" id="KW-0812">Transmembrane</keyword>
<feature type="transmembrane region" description="Helical" evidence="1">
    <location>
        <begin position="14"/>
        <end position="33"/>
    </location>
</feature>
<evidence type="ECO:0000313" key="2">
    <source>
        <dbReference type="EMBL" id="JAH13055.1"/>
    </source>
</evidence>